<reference evidence="10" key="1">
    <citation type="submission" date="2021-01" db="EMBL/GenBank/DDBJ databases">
        <authorList>
            <person name="Corre E."/>
            <person name="Pelletier E."/>
            <person name="Niang G."/>
            <person name="Scheremetjew M."/>
            <person name="Finn R."/>
            <person name="Kale V."/>
            <person name="Holt S."/>
            <person name="Cochrane G."/>
            <person name="Meng A."/>
            <person name="Brown T."/>
            <person name="Cohen L."/>
        </authorList>
    </citation>
    <scope>NUCLEOTIDE SEQUENCE</scope>
    <source>
        <strain evidence="10">B650</strain>
    </source>
</reference>
<protein>
    <recommendedName>
        <fullName evidence="8">Sulfhydryl oxidase</fullName>
        <ecNumber evidence="8">1.8.3.2</ecNumber>
    </recommendedName>
</protein>
<comment type="cofactor">
    <cofactor evidence="1 8">
        <name>FAD</name>
        <dbReference type="ChEBI" id="CHEBI:57692"/>
    </cofactor>
</comment>
<dbReference type="InterPro" id="IPR036774">
    <property type="entry name" value="ERV/ALR_sulphydryl_oxid_sf"/>
</dbReference>
<comment type="catalytic activity">
    <reaction evidence="8">
        <text>2 R'C(R)SH + O2 = R'C(R)S-S(R)CR' + H2O2</text>
        <dbReference type="Rhea" id="RHEA:17357"/>
        <dbReference type="ChEBI" id="CHEBI:15379"/>
        <dbReference type="ChEBI" id="CHEBI:16240"/>
        <dbReference type="ChEBI" id="CHEBI:16520"/>
        <dbReference type="ChEBI" id="CHEBI:17412"/>
        <dbReference type="EC" id="1.8.3.2"/>
    </reaction>
</comment>
<dbReference type="EMBL" id="HBGY01010487">
    <property type="protein sequence ID" value="CAD9568896.1"/>
    <property type="molecule type" value="Transcribed_RNA"/>
</dbReference>
<dbReference type="Pfam" id="PF04777">
    <property type="entry name" value="Evr1_Alr"/>
    <property type="match status" value="1"/>
</dbReference>
<feature type="domain" description="ERV/ALR sulfhydryl oxidase" evidence="9">
    <location>
        <begin position="64"/>
        <end position="166"/>
    </location>
</feature>
<comment type="subcellular location">
    <subcellularLocation>
        <location evidence="2">Mitochondrion intermembrane space</location>
    </subcellularLocation>
</comment>
<dbReference type="FunFam" id="1.20.120.310:FF:000003">
    <property type="entry name" value="Sulfhydryl oxidase"/>
    <property type="match status" value="1"/>
</dbReference>
<organism evidence="10">
    <name type="scientific">Leptocylindrus danicus</name>
    <dbReference type="NCBI Taxonomy" id="163516"/>
    <lineage>
        <taxon>Eukaryota</taxon>
        <taxon>Sar</taxon>
        <taxon>Stramenopiles</taxon>
        <taxon>Ochrophyta</taxon>
        <taxon>Bacillariophyta</taxon>
        <taxon>Coscinodiscophyceae</taxon>
        <taxon>Chaetocerotophycidae</taxon>
        <taxon>Leptocylindrales</taxon>
        <taxon>Leptocylindraceae</taxon>
        <taxon>Leptocylindrus</taxon>
    </lineage>
</organism>
<evidence type="ECO:0000313" key="10">
    <source>
        <dbReference type="EMBL" id="CAD9568896.1"/>
    </source>
</evidence>
<proteinExistence type="predicted"/>
<evidence type="ECO:0000256" key="7">
    <source>
        <dbReference type="ARBA" id="ARBA00023157"/>
    </source>
</evidence>
<gene>
    <name evidence="10" type="ORF">LDAN0321_LOCUS6622</name>
</gene>
<dbReference type="InterPro" id="IPR017905">
    <property type="entry name" value="ERV/ALR_sulphydryl_oxidase"/>
</dbReference>
<evidence type="ECO:0000256" key="5">
    <source>
        <dbReference type="ARBA" id="ARBA00023002"/>
    </source>
</evidence>
<dbReference type="EC" id="1.8.3.2" evidence="8"/>
<evidence type="ECO:0000256" key="3">
    <source>
        <dbReference type="ARBA" id="ARBA00022630"/>
    </source>
</evidence>
<dbReference type="GO" id="GO:0016971">
    <property type="term" value="F:flavin-dependent sulfhydryl oxidase activity"/>
    <property type="evidence" value="ECO:0007669"/>
    <property type="project" value="InterPro"/>
</dbReference>
<keyword evidence="7" id="KW-1015">Disulfide bond</keyword>
<name>A0A7S2K9H8_9STRA</name>
<sequence length="175" mass="20037">MAQGNKKGEEDKNGIERGLPSFLDDCDRPACHDTLSSIQAAFKGAASKNAQMVASNKFNKRENCPPNSAQLGRGSWDLLHSMAAWYPDMPTSDDQTSMLQFINSFAKFYPCTYCAEDFRRNLERMPPKVKSREDLCVWMCRQHNVVNKKLGKPAFSCNMEDLDRRWRKGVDKCWE</sequence>
<dbReference type="InterPro" id="IPR039799">
    <property type="entry name" value="ALR/ERV"/>
</dbReference>
<evidence type="ECO:0000256" key="1">
    <source>
        <dbReference type="ARBA" id="ARBA00001974"/>
    </source>
</evidence>
<accession>A0A7S2K9H8</accession>
<evidence type="ECO:0000256" key="6">
    <source>
        <dbReference type="ARBA" id="ARBA00023128"/>
    </source>
</evidence>
<evidence type="ECO:0000256" key="4">
    <source>
        <dbReference type="ARBA" id="ARBA00022827"/>
    </source>
</evidence>
<dbReference type="GO" id="GO:0050660">
    <property type="term" value="F:flavin adenine dinucleotide binding"/>
    <property type="evidence" value="ECO:0007669"/>
    <property type="project" value="TreeGrafter"/>
</dbReference>
<dbReference type="PANTHER" id="PTHR12645:SF0">
    <property type="entry name" value="FAD-LINKED SULFHYDRYL OXIDASE ALR"/>
    <property type="match status" value="1"/>
</dbReference>
<dbReference type="AlphaFoldDB" id="A0A7S2K9H8"/>
<keyword evidence="4 8" id="KW-0274">FAD</keyword>
<dbReference type="PANTHER" id="PTHR12645">
    <property type="entry name" value="ALR/ERV"/>
    <property type="match status" value="1"/>
</dbReference>
<keyword evidence="6" id="KW-0496">Mitochondrion</keyword>
<dbReference type="PROSITE" id="PS51324">
    <property type="entry name" value="ERV_ALR"/>
    <property type="match status" value="1"/>
</dbReference>
<keyword evidence="5 8" id="KW-0560">Oxidoreductase</keyword>
<evidence type="ECO:0000256" key="2">
    <source>
        <dbReference type="ARBA" id="ARBA00004569"/>
    </source>
</evidence>
<keyword evidence="3 8" id="KW-0285">Flavoprotein</keyword>
<dbReference type="GO" id="GO:0005758">
    <property type="term" value="C:mitochondrial intermembrane space"/>
    <property type="evidence" value="ECO:0007669"/>
    <property type="project" value="UniProtKB-SubCell"/>
</dbReference>
<dbReference type="SUPFAM" id="SSF69000">
    <property type="entry name" value="FAD-dependent thiol oxidase"/>
    <property type="match status" value="1"/>
</dbReference>
<evidence type="ECO:0000256" key="8">
    <source>
        <dbReference type="RuleBase" id="RU371123"/>
    </source>
</evidence>
<evidence type="ECO:0000259" key="9">
    <source>
        <dbReference type="PROSITE" id="PS51324"/>
    </source>
</evidence>
<dbReference type="Gene3D" id="1.20.120.310">
    <property type="entry name" value="ERV/ALR sulfhydryl oxidase domain"/>
    <property type="match status" value="1"/>
</dbReference>